<dbReference type="EMBL" id="CP126218">
    <property type="protein sequence ID" value="WIA19776.1"/>
    <property type="molecule type" value="Genomic_DNA"/>
</dbReference>
<evidence type="ECO:0000256" key="7">
    <source>
        <dbReference type="PROSITE-ProRule" id="PRU00221"/>
    </source>
</evidence>
<reference evidence="10 11" key="1">
    <citation type="submission" date="2023-05" db="EMBL/GenBank/DDBJ databases">
        <title>A 100% complete, gapless, phased diploid assembly of the Scenedesmus obliquus UTEX 3031 genome.</title>
        <authorList>
            <person name="Biondi T.C."/>
            <person name="Hanschen E.R."/>
            <person name="Kwon T."/>
            <person name="Eng W."/>
            <person name="Kruse C.P.S."/>
            <person name="Koehler S.I."/>
            <person name="Kunde Y."/>
            <person name="Gleasner C.D."/>
            <person name="You Mak K.T."/>
            <person name="Polle J."/>
            <person name="Hovde B.T."/>
            <person name="Starkenburg S.R."/>
        </authorList>
    </citation>
    <scope>NUCLEOTIDE SEQUENCE [LARGE SCALE GENOMIC DNA]</scope>
    <source>
        <strain evidence="10 11">DOE0152z</strain>
    </source>
</reference>
<evidence type="ECO:0000256" key="6">
    <source>
        <dbReference type="HAMAP-Rule" id="MF_03029"/>
    </source>
</evidence>
<dbReference type="SUPFAM" id="SSF50978">
    <property type="entry name" value="WD40 repeat-like"/>
    <property type="match status" value="1"/>
</dbReference>
<comment type="subcellular location">
    <subcellularLocation>
        <location evidence="6">Nucleus</location>
        <location evidence="6">Nucleolus</location>
    </subcellularLocation>
    <subcellularLocation>
        <location evidence="6">Nucleus</location>
        <location evidence="6">Nucleoplasm</location>
    </subcellularLocation>
</comment>
<gene>
    <name evidence="10" type="ORF">OEZ85_005688</name>
</gene>
<evidence type="ECO:0000256" key="1">
    <source>
        <dbReference type="ARBA" id="ARBA00022517"/>
    </source>
</evidence>
<dbReference type="Proteomes" id="UP001244341">
    <property type="component" value="Chromosome 11b"/>
</dbReference>
<evidence type="ECO:0000256" key="2">
    <source>
        <dbReference type="ARBA" id="ARBA00022552"/>
    </source>
</evidence>
<keyword evidence="3 7" id="KW-0853">WD repeat</keyword>
<dbReference type="Gene3D" id="2.130.10.10">
    <property type="entry name" value="YVTN repeat-like/Quinoprotein amine dehydrogenase"/>
    <property type="match status" value="3"/>
</dbReference>
<keyword evidence="2 6" id="KW-0698">rRNA processing</keyword>
<dbReference type="HAMAP" id="MF_03029">
    <property type="entry name" value="WDR12"/>
    <property type="match status" value="1"/>
</dbReference>
<feature type="compositionally biased region" description="Polar residues" evidence="8">
    <location>
        <begin position="185"/>
        <end position="194"/>
    </location>
</feature>
<dbReference type="InterPro" id="IPR001680">
    <property type="entry name" value="WD40_rpt"/>
</dbReference>
<feature type="domain" description="NLE" evidence="9">
    <location>
        <begin position="6"/>
        <end position="69"/>
    </location>
</feature>
<dbReference type="PROSITE" id="PS50082">
    <property type="entry name" value="WD_REPEATS_2"/>
    <property type="match status" value="4"/>
</dbReference>
<keyword evidence="11" id="KW-1185">Reference proteome</keyword>
<evidence type="ECO:0000313" key="10">
    <source>
        <dbReference type="EMBL" id="WIA19776.1"/>
    </source>
</evidence>
<comment type="function">
    <text evidence="6">Required for maturation of ribosomal RNAs and formation of the large ribosomal subunit.</text>
</comment>
<dbReference type="Pfam" id="PF00400">
    <property type="entry name" value="WD40"/>
    <property type="match status" value="6"/>
</dbReference>
<name>A0ABY8UH81_TETOB</name>
<sequence length="477" mass="49790">MAETQVLVRFTTRLPPELQVPATEVAVPASLKRYGLSQIINHLLALDPARPFDFIIDGELLRKSLQAHLLAHDISPELVVEVEYVPAVVPPEPKSALPQDDWVTAVAAVASGNSLASGAADGVVRLWSSLGDCVLEFTAHKLGVNALASVAAAAGQQQQQQQQQQPSLLLSAGKDHAVRLWQVSAGSSMQQQQHAGKASSSSSSSSSSSHAHCAVVYKGHKEAVQAVVVSPAADMCCSGGWDGQLLLWRTGQHVLDEAANGSTPDDAEDAAAAAGTRKKRKVAAAAAANGTAAAAAAPVQLEAVAALPGHVHCVSALSWTEGGTIYSGGWDHSVRRYDVESRTNTDTYNGSKAIYAVAAPAAADGSSSSSSSIVAFGGADRVLRIWDTRSVKGEGLAVKAYNAHEGWISSIAWRPGNAYQLATAGHDGAVKVWDVRSGVPLGSLAQHDRKVLCVGWWGAQQLVSGGADCKLQLYDMP</sequence>
<keyword evidence="5 6" id="KW-0539">Nucleus</keyword>
<feature type="region of interest" description="Disordered" evidence="8">
    <location>
        <begin position="185"/>
        <end position="207"/>
    </location>
</feature>
<dbReference type="InterPro" id="IPR028599">
    <property type="entry name" value="WDR12/Ytm1"/>
</dbReference>
<dbReference type="PANTHER" id="PTHR19855">
    <property type="entry name" value="WD40 REPEAT PROTEIN 12, 37"/>
    <property type="match status" value="1"/>
</dbReference>
<feature type="repeat" description="WD" evidence="7">
    <location>
        <begin position="96"/>
        <end position="128"/>
    </location>
</feature>
<dbReference type="InterPro" id="IPR019775">
    <property type="entry name" value="WD40_repeat_CS"/>
</dbReference>
<keyword evidence="4" id="KW-0677">Repeat</keyword>
<dbReference type="InterPro" id="IPR020472">
    <property type="entry name" value="WD40_PAC1"/>
</dbReference>
<organism evidence="10 11">
    <name type="scientific">Tetradesmus obliquus</name>
    <name type="common">Green alga</name>
    <name type="synonym">Acutodesmus obliquus</name>
    <dbReference type="NCBI Taxonomy" id="3088"/>
    <lineage>
        <taxon>Eukaryota</taxon>
        <taxon>Viridiplantae</taxon>
        <taxon>Chlorophyta</taxon>
        <taxon>core chlorophytes</taxon>
        <taxon>Chlorophyceae</taxon>
        <taxon>CS clade</taxon>
        <taxon>Sphaeropleales</taxon>
        <taxon>Scenedesmaceae</taxon>
        <taxon>Tetradesmus</taxon>
    </lineage>
</organism>
<dbReference type="PRINTS" id="PR00320">
    <property type="entry name" value="GPROTEINBRPT"/>
</dbReference>
<dbReference type="PROSITE" id="PS50294">
    <property type="entry name" value="WD_REPEATS_REGION"/>
    <property type="match status" value="2"/>
</dbReference>
<dbReference type="PANTHER" id="PTHR19855:SF11">
    <property type="entry name" value="RIBOSOME BIOGENESIS PROTEIN WDR12"/>
    <property type="match status" value="1"/>
</dbReference>
<dbReference type="Pfam" id="PF08154">
    <property type="entry name" value="NLE"/>
    <property type="match status" value="1"/>
</dbReference>
<accession>A0ABY8UH81</accession>
<comment type="similarity">
    <text evidence="6">Belongs to the WD repeat WDR12/YTM1 family.</text>
</comment>
<dbReference type="PROSITE" id="PS00678">
    <property type="entry name" value="WD_REPEATS_1"/>
    <property type="match status" value="1"/>
</dbReference>
<keyword evidence="1 6" id="KW-0690">Ribosome biogenesis</keyword>
<dbReference type="InterPro" id="IPR012972">
    <property type="entry name" value="NLE"/>
</dbReference>
<evidence type="ECO:0000313" key="11">
    <source>
        <dbReference type="Proteomes" id="UP001244341"/>
    </source>
</evidence>
<proteinExistence type="inferred from homology"/>
<evidence type="ECO:0000256" key="3">
    <source>
        <dbReference type="ARBA" id="ARBA00022574"/>
    </source>
</evidence>
<evidence type="ECO:0000256" key="8">
    <source>
        <dbReference type="SAM" id="MobiDB-lite"/>
    </source>
</evidence>
<evidence type="ECO:0000256" key="5">
    <source>
        <dbReference type="ARBA" id="ARBA00023242"/>
    </source>
</evidence>
<evidence type="ECO:0000256" key="4">
    <source>
        <dbReference type="ARBA" id="ARBA00022737"/>
    </source>
</evidence>
<evidence type="ECO:0000259" key="9">
    <source>
        <dbReference type="Pfam" id="PF08154"/>
    </source>
</evidence>
<dbReference type="InterPro" id="IPR036322">
    <property type="entry name" value="WD40_repeat_dom_sf"/>
</dbReference>
<dbReference type="InterPro" id="IPR015943">
    <property type="entry name" value="WD40/YVTN_repeat-like_dom_sf"/>
</dbReference>
<dbReference type="SMART" id="SM00320">
    <property type="entry name" value="WD40"/>
    <property type="match status" value="7"/>
</dbReference>
<feature type="repeat" description="WD" evidence="7">
    <location>
        <begin position="217"/>
        <end position="248"/>
    </location>
</feature>
<feature type="repeat" description="WD" evidence="7">
    <location>
        <begin position="401"/>
        <end position="443"/>
    </location>
</feature>
<protein>
    <recommendedName>
        <fullName evidence="6">Ribosome biogenesis protein WDR12 homolog</fullName>
    </recommendedName>
</protein>
<feature type="repeat" description="WD" evidence="7">
    <location>
        <begin position="167"/>
        <end position="191"/>
    </location>
</feature>